<dbReference type="InterPro" id="IPR001179">
    <property type="entry name" value="PPIase_FKBP_dom"/>
</dbReference>
<dbReference type="InterPro" id="IPR046357">
    <property type="entry name" value="PPIase_dom_sf"/>
</dbReference>
<dbReference type="InterPro" id="IPR036611">
    <property type="entry name" value="Trigger_fac_ribosome-bd_sf"/>
</dbReference>
<dbReference type="PANTHER" id="PTHR30560:SF3">
    <property type="entry name" value="TRIGGER FACTOR-LIKE PROTEIN TIG, CHLOROPLASTIC"/>
    <property type="match status" value="1"/>
</dbReference>
<gene>
    <name evidence="8" type="ORF">CARN2_2520</name>
</gene>
<dbReference type="SUPFAM" id="SSF54534">
    <property type="entry name" value="FKBP-like"/>
    <property type="match status" value="1"/>
</dbReference>
<feature type="domain" description="PPIase FKBP-type" evidence="7">
    <location>
        <begin position="164"/>
        <end position="249"/>
    </location>
</feature>
<keyword evidence="6" id="KW-0413">Isomerase</keyword>
<dbReference type="InterPro" id="IPR037041">
    <property type="entry name" value="Trigger_fac_C_sf"/>
</dbReference>
<dbReference type="PROSITE" id="PS50059">
    <property type="entry name" value="FKBP_PPIASE"/>
    <property type="match status" value="1"/>
</dbReference>
<dbReference type="InterPro" id="IPR005215">
    <property type="entry name" value="Trig_fac"/>
</dbReference>
<dbReference type="GO" id="GO:0051083">
    <property type="term" value="P:'de novo' cotranslational protein folding"/>
    <property type="evidence" value="ECO:0007669"/>
    <property type="project" value="TreeGrafter"/>
</dbReference>
<dbReference type="Gene3D" id="3.10.50.40">
    <property type="match status" value="1"/>
</dbReference>
<dbReference type="NCBIfam" id="TIGR00115">
    <property type="entry name" value="tig"/>
    <property type="match status" value="1"/>
</dbReference>
<dbReference type="EC" id="5.2.1.8" evidence="3"/>
<dbReference type="GO" id="GO:0044183">
    <property type="term" value="F:protein folding chaperone"/>
    <property type="evidence" value="ECO:0007669"/>
    <property type="project" value="TreeGrafter"/>
</dbReference>
<evidence type="ECO:0000256" key="3">
    <source>
        <dbReference type="ARBA" id="ARBA00013194"/>
    </source>
</evidence>
<evidence type="ECO:0000256" key="2">
    <source>
        <dbReference type="ARBA" id="ARBA00005464"/>
    </source>
</evidence>
<dbReference type="Gene3D" id="1.10.3120.10">
    <property type="entry name" value="Trigger factor, C-terminal domain"/>
    <property type="match status" value="1"/>
</dbReference>
<dbReference type="SUPFAM" id="SSF109998">
    <property type="entry name" value="Triger factor/SurA peptide-binding domain-like"/>
    <property type="match status" value="1"/>
</dbReference>
<dbReference type="EMBL" id="CABM01000031">
    <property type="protein sequence ID" value="CBH96804.1"/>
    <property type="molecule type" value="Genomic_DNA"/>
</dbReference>
<comment type="catalytic activity">
    <reaction evidence="1">
        <text>[protein]-peptidylproline (omega=180) = [protein]-peptidylproline (omega=0)</text>
        <dbReference type="Rhea" id="RHEA:16237"/>
        <dbReference type="Rhea" id="RHEA-COMP:10747"/>
        <dbReference type="Rhea" id="RHEA-COMP:10748"/>
        <dbReference type="ChEBI" id="CHEBI:83833"/>
        <dbReference type="ChEBI" id="CHEBI:83834"/>
        <dbReference type="EC" id="5.2.1.8"/>
    </reaction>
</comment>
<dbReference type="Pfam" id="PF05697">
    <property type="entry name" value="Trigger_N"/>
    <property type="match status" value="1"/>
</dbReference>
<dbReference type="InterPro" id="IPR008880">
    <property type="entry name" value="Trigger_fac_C"/>
</dbReference>
<accession>E6PPF2</accession>
<organism evidence="8">
    <name type="scientific">mine drainage metagenome</name>
    <dbReference type="NCBI Taxonomy" id="410659"/>
    <lineage>
        <taxon>unclassified sequences</taxon>
        <taxon>metagenomes</taxon>
        <taxon>ecological metagenomes</taxon>
    </lineage>
</organism>
<evidence type="ECO:0000259" key="7">
    <source>
        <dbReference type="PROSITE" id="PS50059"/>
    </source>
</evidence>
<keyword evidence="5" id="KW-0143">Chaperone</keyword>
<dbReference type="PIRSF" id="PIRSF003095">
    <property type="entry name" value="Trigger_factor"/>
    <property type="match status" value="1"/>
</dbReference>
<dbReference type="HAMAP" id="MF_00303">
    <property type="entry name" value="Trigger_factor_Tig"/>
    <property type="match status" value="1"/>
</dbReference>
<dbReference type="PANTHER" id="PTHR30560">
    <property type="entry name" value="TRIGGER FACTOR CHAPERONE AND PEPTIDYL-PROLYL CIS/TRANS ISOMERASE"/>
    <property type="match status" value="1"/>
</dbReference>
<evidence type="ECO:0000313" key="8">
    <source>
        <dbReference type="EMBL" id="CBH96804.1"/>
    </source>
</evidence>
<dbReference type="GO" id="GO:0043335">
    <property type="term" value="P:protein unfolding"/>
    <property type="evidence" value="ECO:0007669"/>
    <property type="project" value="TreeGrafter"/>
</dbReference>
<sequence>MTAVETLDKLQRRITVSVPKTELQSEVLARLKNLARTARVSGFRPGKVPLSVMQKRYGPSVEAEVLQDKVGNVFYEAVNAAHVRVAGMPAFTPHEATDAAEAIAFDAVFEVYPDVALGDLSSLELERITSSVDEPAIDKTMEILRKQRRTFQARDEADNAARDGDQLTVNFIGKLDDVAFPGGSADDFQFVLGEGRMLPEFETAARGQKPGSTVSFDLHFPEDYQGREVAGKTAQFSLTVTRVEAPQLPELNADFAKALGVADGDMQKLRDDIRKNLEREIATRLAARNKQAAMEGLLKVNSVDLPASIVSKEIEQLVQSARQDLQSRGMKDVEKLPLSPDLFREQAERRVRLGLIVAELVKEHELHAKPEQVRAHVESLASSYETPQDVLRWYYGDPQRLSEVESIVIEHNVADFVFSRAKTTDKTLSFDEVMQTQAA</sequence>
<dbReference type="GO" id="GO:0003755">
    <property type="term" value="F:peptidyl-prolyl cis-trans isomerase activity"/>
    <property type="evidence" value="ECO:0007669"/>
    <property type="project" value="UniProtKB-KW"/>
</dbReference>
<dbReference type="SUPFAM" id="SSF102735">
    <property type="entry name" value="Trigger factor ribosome-binding domain"/>
    <property type="match status" value="1"/>
</dbReference>
<dbReference type="FunFam" id="3.10.50.40:FF:000001">
    <property type="entry name" value="Trigger factor"/>
    <property type="match status" value="1"/>
</dbReference>
<dbReference type="Gene3D" id="3.30.70.1050">
    <property type="entry name" value="Trigger factor ribosome-binding domain"/>
    <property type="match status" value="1"/>
</dbReference>
<comment type="similarity">
    <text evidence="2">Belongs to the FKBP-type PPIase family. Tig subfamily.</text>
</comment>
<evidence type="ECO:0000256" key="4">
    <source>
        <dbReference type="ARBA" id="ARBA00023110"/>
    </source>
</evidence>
<dbReference type="AlphaFoldDB" id="E6PPF2"/>
<dbReference type="GO" id="GO:0015031">
    <property type="term" value="P:protein transport"/>
    <property type="evidence" value="ECO:0007669"/>
    <property type="project" value="InterPro"/>
</dbReference>
<proteinExistence type="inferred from homology"/>
<keyword evidence="4" id="KW-0697">Rotamase</keyword>
<dbReference type="GO" id="GO:0043022">
    <property type="term" value="F:ribosome binding"/>
    <property type="evidence" value="ECO:0007669"/>
    <property type="project" value="TreeGrafter"/>
</dbReference>
<evidence type="ECO:0000256" key="1">
    <source>
        <dbReference type="ARBA" id="ARBA00000971"/>
    </source>
</evidence>
<name>E6PPF2_9ZZZZ</name>
<comment type="caution">
    <text evidence="8">The sequence shown here is derived from an EMBL/GenBank/DDBJ whole genome shotgun (WGS) entry which is preliminary data.</text>
</comment>
<evidence type="ECO:0000256" key="6">
    <source>
        <dbReference type="ARBA" id="ARBA00023235"/>
    </source>
</evidence>
<evidence type="ECO:0000256" key="5">
    <source>
        <dbReference type="ARBA" id="ARBA00023186"/>
    </source>
</evidence>
<reference evidence="8" key="1">
    <citation type="submission" date="2009-10" db="EMBL/GenBank/DDBJ databases">
        <title>Diversity of trophic interactions inside an arsenic-rich microbial ecosystem.</title>
        <authorList>
            <person name="Bertin P.N."/>
            <person name="Heinrich-Salmeron A."/>
            <person name="Pelletier E."/>
            <person name="Goulhen-Chollet F."/>
            <person name="Arsene-Ploetze F."/>
            <person name="Gallien S."/>
            <person name="Calteau A."/>
            <person name="Vallenet D."/>
            <person name="Casiot C."/>
            <person name="Chane-Woon-Ming B."/>
            <person name="Giloteaux L."/>
            <person name="Barakat M."/>
            <person name="Bonnefoy V."/>
            <person name="Bruneel O."/>
            <person name="Chandler M."/>
            <person name="Cleiss J."/>
            <person name="Duran R."/>
            <person name="Elbaz-Poulichet F."/>
            <person name="Fonknechten N."/>
            <person name="Lauga B."/>
            <person name="Mornico D."/>
            <person name="Ortet P."/>
            <person name="Schaeffer C."/>
            <person name="Siguier P."/>
            <person name="Alexander Thil Smith A."/>
            <person name="Van Dorsselaer A."/>
            <person name="Weissenbach J."/>
            <person name="Medigue C."/>
            <person name="Le Paslier D."/>
        </authorList>
    </citation>
    <scope>NUCLEOTIDE SEQUENCE</scope>
</reference>
<dbReference type="Pfam" id="PF00254">
    <property type="entry name" value="FKBP_C"/>
    <property type="match status" value="1"/>
</dbReference>
<dbReference type="InterPro" id="IPR027304">
    <property type="entry name" value="Trigger_fact/SurA_dom_sf"/>
</dbReference>
<protein>
    <recommendedName>
        <fullName evidence="3">peptidylprolyl isomerase</fullName>
        <ecNumber evidence="3">5.2.1.8</ecNumber>
    </recommendedName>
</protein>
<dbReference type="Pfam" id="PF05698">
    <property type="entry name" value="Trigger_C"/>
    <property type="match status" value="1"/>
</dbReference>
<dbReference type="InterPro" id="IPR008881">
    <property type="entry name" value="Trigger_fac_ribosome-bd_bac"/>
</dbReference>